<gene>
    <name evidence="1" type="ORF">NM125_04220</name>
</gene>
<protein>
    <submittedName>
        <fullName evidence="1">Four helix bundle protein</fullName>
    </submittedName>
</protein>
<reference evidence="1" key="1">
    <citation type="submission" date="2022-06" db="EMBL/GenBank/DDBJ databases">
        <title>Gracilimonas sp. CAU 1638 isolated from sea sediment.</title>
        <authorList>
            <person name="Kim W."/>
        </authorList>
    </citation>
    <scope>NUCLEOTIDE SEQUENCE</scope>
    <source>
        <strain evidence="1">CAU 1638</strain>
    </source>
</reference>
<comment type="caution">
    <text evidence="1">The sequence shown here is derived from an EMBL/GenBank/DDBJ whole genome shotgun (WGS) entry which is preliminary data.</text>
</comment>
<dbReference type="RefSeq" id="WP_255133181.1">
    <property type="nucleotide sequence ID" value="NZ_JANDBC010000001.1"/>
</dbReference>
<dbReference type="PIRSF" id="PIRSF035652">
    <property type="entry name" value="CHP02436"/>
    <property type="match status" value="1"/>
</dbReference>
<dbReference type="InterPro" id="IPR036583">
    <property type="entry name" value="23S_rRNA_IVS_sf"/>
</dbReference>
<sequence>MRNVKYDLQERLINFSVMVLEIVDQLPKTVMGIHFAKQLVKSGTSPAFHHGEAQSAESRKDFIHKLKIGAKELRETQVNISILKKRRILADLILDEILKENNELIAIFVKSIQTATHNLRKET</sequence>
<accession>A0A9X2L1X7</accession>
<organism evidence="1 2">
    <name type="scientific">Gracilimonas sediminicola</name>
    <dbReference type="NCBI Taxonomy" id="2952158"/>
    <lineage>
        <taxon>Bacteria</taxon>
        <taxon>Pseudomonadati</taxon>
        <taxon>Balneolota</taxon>
        <taxon>Balneolia</taxon>
        <taxon>Balneolales</taxon>
        <taxon>Balneolaceae</taxon>
        <taxon>Gracilimonas</taxon>
    </lineage>
</organism>
<dbReference type="InterPro" id="IPR012657">
    <property type="entry name" value="23S_rRNA-intervening_sequence"/>
</dbReference>
<evidence type="ECO:0000313" key="1">
    <source>
        <dbReference type="EMBL" id="MCP9290790.1"/>
    </source>
</evidence>
<name>A0A9X2L1X7_9BACT</name>
<evidence type="ECO:0000313" key="2">
    <source>
        <dbReference type="Proteomes" id="UP001139125"/>
    </source>
</evidence>
<dbReference type="SUPFAM" id="SSF158446">
    <property type="entry name" value="IVS-encoded protein-like"/>
    <property type="match status" value="1"/>
</dbReference>
<proteinExistence type="predicted"/>
<dbReference type="Pfam" id="PF05635">
    <property type="entry name" value="23S_rRNA_IVP"/>
    <property type="match status" value="1"/>
</dbReference>
<dbReference type="EMBL" id="JANDBC010000001">
    <property type="protein sequence ID" value="MCP9290790.1"/>
    <property type="molecule type" value="Genomic_DNA"/>
</dbReference>
<dbReference type="Proteomes" id="UP001139125">
    <property type="component" value="Unassembled WGS sequence"/>
</dbReference>
<dbReference type="NCBIfam" id="TIGR02436">
    <property type="entry name" value="four helix bundle protein"/>
    <property type="match status" value="1"/>
</dbReference>
<dbReference type="Gene3D" id="1.20.1440.60">
    <property type="entry name" value="23S rRNA-intervening sequence"/>
    <property type="match status" value="1"/>
</dbReference>
<keyword evidence="2" id="KW-1185">Reference proteome</keyword>
<dbReference type="AlphaFoldDB" id="A0A9X2L1X7"/>